<dbReference type="GO" id="GO:0005886">
    <property type="term" value="C:plasma membrane"/>
    <property type="evidence" value="ECO:0007669"/>
    <property type="project" value="UniProtKB-SubCell"/>
</dbReference>
<feature type="transmembrane region" description="Helical" evidence="10">
    <location>
        <begin position="104"/>
        <end position="124"/>
    </location>
</feature>
<feature type="transmembrane region" description="Helical" evidence="10">
    <location>
        <begin position="26"/>
        <end position="53"/>
    </location>
</feature>
<sequence>MFTPLKNLPEGKNWTLDELNDREVQLLIPVIIYMSIIMVVGAVGNALVLYVNIFVIKLRQSTHRYCITFLSLVDFAFCVIGKPFSLFVLTHPYTFTNTLACKTLRSFCFFSACLSIFVLFVIAFDRYRRICRPYGNQFSVRSIQSIFGLIVVICFILSIPSFILYGTKTVQTGVENITGIQCFQDDMYIHTMFPNGYILFLYAIFIILTGFMSLFYILVWRQIKSHATETERNVESSAKETKICSGSREMYKTEMVSETTITQSHHNVQETSKTGVYPGKYASEEIIGRVSKRANSRAKNIRVSKILFVVTASFVLSFTPFLSLELLTLSDETLIQDLDNASTVYYQLFWRSFAVNFVVNPFIYSVMDRQFRMQCKRFVCNIL</sequence>
<name>A0ABD3Y0J7_SINWO</name>
<feature type="transmembrane region" description="Helical" evidence="10">
    <location>
        <begin position="145"/>
        <end position="165"/>
    </location>
</feature>
<dbReference type="InterPro" id="IPR017452">
    <property type="entry name" value="GPCR_Rhodpsn_7TM"/>
</dbReference>
<dbReference type="GO" id="GO:0004930">
    <property type="term" value="F:G protein-coupled receptor activity"/>
    <property type="evidence" value="ECO:0007669"/>
    <property type="project" value="UniProtKB-KW"/>
</dbReference>
<evidence type="ECO:0000313" key="12">
    <source>
        <dbReference type="EMBL" id="KAL3890753.1"/>
    </source>
</evidence>
<dbReference type="EMBL" id="JBJQND010000001">
    <property type="protein sequence ID" value="KAL3890753.1"/>
    <property type="molecule type" value="Genomic_DNA"/>
</dbReference>
<keyword evidence="6 10" id="KW-0472">Membrane</keyword>
<evidence type="ECO:0000256" key="7">
    <source>
        <dbReference type="ARBA" id="ARBA00023170"/>
    </source>
</evidence>
<evidence type="ECO:0000256" key="2">
    <source>
        <dbReference type="ARBA" id="ARBA00022475"/>
    </source>
</evidence>
<feature type="transmembrane region" description="Helical" evidence="10">
    <location>
        <begin position="306"/>
        <end position="328"/>
    </location>
</feature>
<gene>
    <name evidence="12" type="ORF">ACJMK2_003031</name>
</gene>
<dbReference type="PANTHER" id="PTHR24230">
    <property type="entry name" value="G-PROTEIN COUPLED RECEPTOR"/>
    <property type="match status" value="1"/>
</dbReference>
<dbReference type="PROSITE" id="PS50262">
    <property type="entry name" value="G_PROTEIN_RECEP_F1_2"/>
    <property type="match status" value="1"/>
</dbReference>
<evidence type="ECO:0000256" key="6">
    <source>
        <dbReference type="ARBA" id="ARBA00023136"/>
    </source>
</evidence>
<dbReference type="PROSITE" id="PS00237">
    <property type="entry name" value="G_PROTEIN_RECEP_F1_1"/>
    <property type="match status" value="1"/>
</dbReference>
<feature type="transmembrane region" description="Helical" evidence="10">
    <location>
        <begin position="197"/>
        <end position="219"/>
    </location>
</feature>
<keyword evidence="7 9" id="KW-0675">Receptor</keyword>
<evidence type="ECO:0000256" key="4">
    <source>
        <dbReference type="ARBA" id="ARBA00022989"/>
    </source>
</evidence>
<dbReference type="Gene3D" id="1.20.1070.10">
    <property type="entry name" value="Rhodopsin 7-helix transmembrane proteins"/>
    <property type="match status" value="1"/>
</dbReference>
<evidence type="ECO:0000313" key="13">
    <source>
        <dbReference type="Proteomes" id="UP001634394"/>
    </source>
</evidence>
<dbReference type="Pfam" id="PF00001">
    <property type="entry name" value="7tm_1"/>
    <property type="match status" value="1"/>
</dbReference>
<feature type="domain" description="G-protein coupled receptors family 1 profile" evidence="11">
    <location>
        <begin position="44"/>
        <end position="364"/>
    </location>
</feature>
<feature type="transmembrane region" description="Helical" evidence="10">
    <location>
        <begin position="65"/>
        <end position="84"/>
    </location>
</feature>
<feature type="transmembrane region" description="Helical" evidence="10">
    <location>
        <begin position="348"/>
        <end position="367"/>
    </location>
</feature>
<proteinExistence type="inferred from homology"/>
<comment type="subcellular location">
    <subcellularLocation>
        <location evidence="1">Cell membrane</location>
        <topology evidence="1">Multi-pass membrane protein</topology>
    </subcellularLocation>
</comment>
<keyword evidence="3 9" id="KW-0812">Transmembrane</keyword>
<dbReference type="CDD" id="cd00637">
    <property type="entry name" value="7tm_classA_rhodopsin-like"/>
    <property type="match status" value="1"/>
</dbReference>
<evidence type="ECO:0000256" key="8">
    <source>
        <dbReference type="ARBA" id="ARBA00023224"/>
    </source>
</evidence>
<dbReference type="InterPro" id="IPR000276">
    <property type="entry name" value="GPCR_Rhodpsn"/>
</dbReference>
<dbReference type="AlphaFoldDB" id="A0ABD3Y0J7"/>
<comment type="caution">
    <text evidence="12">The sequence shown here is derived from an EMBL/GenBank/DDBJ whole genome shotgun (WGS) entry which is preliminary data.</text>
</comment>
<evidence type="ECO:0000256" key="1">
    <source>
        <dbReference type="ARBA" id="ARBA00004651"/>
    </source>
</evidence>
<organism evidence="12 13">
    <name type="scientific">Sinanodonta woodiana</name>
    <name type="common">Chinese pond mussel</name>
    <name type="synonym">Anodonta woodiana</name>
    <dbReference type="NCBI Taxonomy" id="1069815"/>
    <lineage>
        <taxon>Eukaryota</taxon>
        <taxon>Metazoa</taxon>
        <taxon>Spiralia</taxon>
        <taxon>Lophotrochozoa</taxon>
        <taxon>Mollusca</taxon>
        <taxon>Bivalvia</taxon>
        <taxon>Autobranchia</taxon>
        <taxon>Heteroconchia</taxon>
        <taxon>Palaeoheterodonta</taxon>
        <taxon>Unionida</taxon>
        <taxon>Unionoidea</taxon>
        <taxon>Unionidae</taxon>
        <taxon>Unioninae</taxon>
        <taxon>Sinanodonta</taxon>
    </lineage>
</organism>
<keyword evidence="4 10" id="KW-1133">Transmembrane helix</keyword>
<keyword evidence="5 9" id="KW-0297">G-protein coupled receptor</keyword>
<keyword evidence="2" id="KW-1003">Cell membrane</keyword>
<dbReference type="PRINTS" id="PR00237">
    <property type="entry name" value="GPCRRHODOPSN"/>
</dbReference>
<evidence type="ECO:0000256" key="5">
    <source>
        <dbReference type="ARBA" id="ARBA00023040"/>
    </source>
</evidence>
<dbReference type="PANTHER" id="PTHR24230:SF75">
    <property type="entry name" value="RELAXIN FAMILY PEPTIDE RECEPTOR 3"/>
    <property type="match status" value="1"/>
</dbReference>
<evidence type="ECO:0000256" key="3">
    <source>
        <dbReference type="ARBA" id="ARBA00022692"/>
    </source>
</evidence>
<dbReference type="SUPFAM" id="SSF81321">
    <property type="entry name" value="Family A G protein-coupled receptor-like"/>
    <property type="match status" value="1"/>
</dbReference>
<protein>
    <recommendedName>
        <fullName evidence="11">G-protein coupled receptors family 1 profile domain-containing protein</fullName>
    </recommendedName>
</protein>
<keyword evidence="8 9" id="KW-0807">Transducer</keyword>
<evidence type="ECO:0000256" key="9">
    <source>
        <dbReference type="RuleBase" id="RU000688"/>
    </source>
</evidence>
<accession>A0ABD3Y0J7</accession>
<dbReference type="Proteomes" id="UP001634394">
    <property type="component" value="Unassembled WGS sequence"/>
</dbReference>
<evidence type="ECO:0000256" key="10">
    <source>
        <dbReference type="SAM" id="Phobius"/>
    </source>
</evidence>
<comment type="similarity">
    <text evidence="9">Belongs to the G-protein coupled receptor 1 family.</text>
</comment>
<reference evidence="12 13" key="1">
    <citation type="submission" date="2024-11" db="EMBL/GenBank/DDBJ databases">
        <title>Chromosome-level genome assembly of the freshwater bivalve Anodonta woodiana.</title>
        <authorList>
            <person name="Chen X."/>
        </authorList>
    </citation>
    <scope>NUCLEOTIDE SEQUENCE [LARGE SCALE GENOMIC DNA]</scope>
    <source>
        <strain evidence="12">MN2024</strain>
        <tissue evidence="12">Gills</tissue>
    </source>
</reference>
<evidence type="ECO:0000259" key="11">
    <source>
        <dbReference type="PROSITE" id="PS50262"/>
    </source>
</evidence>
<keyword evidence="13" id="KW-1185">Reference proteome</keyword>